<gene>
    <name evidence="2" type="ORF">FRACA_390012</name>
</gene>
<keyword evidence="3" id="KW-1185">Reference proteome</keyword>
<accession>A0A2I2KW69</accession>
<dbReference type="AlphaFoldDB" id="A0A2I2KW69"/>
<dbReference type="Proteomes" id="UP000234331">
    <property type="component" value="Unassembled WGS sequence"/>
</dbReference>
<reference evidence="2 3" key="1">
    <citation type="submission" date="2017-06" db="EMBL/GenBank/DDBJ databases">
        <authorList>
            <person name="Kim H.J."/>
            <person name="Triplett B.A."/>
        </authorList>
    </citation>
    <scope>NUCLEOTIDE SEQUENCE [LARGE SCALE GENOMIC DNA]</scope>
    <source>
        <strain evidence="2">FRACA_ARgP5</strain>
    </source>
</reference>
<sequence length="215" mass="22666">MSFMAWMNRLRADGYLVCPGSCAVPVDVRGVRGDGVGLHFRCRGTAIRLAAYRPGRAAWQVAVRDASWCPEESLQLWVHSPLDGTPPPTDARLAFPGDAGPDREVILDGSDAWGWRGHEAGLLRPDTAARLFDHLLATLADPTATAAVLQATAPPSAGQAARPTTRHETPEEITIPAARTGRSGQPALATSPVMSARPVSASSAGGGRHMPPVIL</sequence>
<organism evidence="2 3">
    <name type="scientific">Frankia canadensis</name>
    <dbReference type="NCBI Taxonomy" id="1836972"/>
    <lineage>
        <taxon>Bacteria</taxon>
        <taxon>Bacillati</taxon>
        <taxon>Actinomycetota</taxon>
        <taxon>Actinomycetes</taxon>
        <taxon>Frankiales</taxon>
        <taxon>Frankiaceae</taxon>
        <taxon>Frankia</taxon>
    </lineage>
</organism>
<evidence type="ECO:0000313" key="3">
    <source>
        <dbReference type="Proteomes" id="UP000234331"/>
    </source>
</evidence>
<evidence type="ECO:0000256" key="1">
    <source>
        <dbReference type="SAM" id="MobiDB-lite"/>
    </source>
</evidence>
<dbReference type="EMBL" id="FZMO01000323">
    <property type="protein sequence ID" value="SNQ49898.1"/>
    <property type="molecule type" value="Genomic_DNA"/>
</dbReference>
<protein>
    <submittedName>
        <fullName evidence="2">Uncharacterized protein</fullName>
    </submittedName>
</protein>
<proteinExistence type="predicted"/>
<feature type="region of interest" description="Disordered" evidence="1">
    <location>
        <begin position="153"/>
        <end position="215"/>
    </location>
</feature>
<evidence type="ECO:0000313" key="2">
    <source>
        <dbReference type="EMBL" id="SNQ49898.1"/>
    </source>
</evidence>
<name>A0A2I2KW69_9ACTN</name>